<dbReference type="Proteomes" id="UP000176221">
    <property type="component" value="Unassembled WGS sequence"/>
</dbReference>
<protein>
    <submittedName>
        <fullName evidence="1">Uncharacterized protein</fullName>
    </submittedName>
</protein>
<proteinExistence type="predicted"/>
<dbReference type="AlphaFoldDB" id="A0A1G2N7Q6"/>
<evidence type="ECO:0000313" key="2">
    <source>
        <dbReference type="Proteomes" id="UP000176221"/>
    </source>
</evidence>
<reference evidence="1 2" key="1">
    <citation type="journal article" date="2016" name="Nat. Commun.">
        <title>Thousands of microbial genomes shed light on interconnected biogeochemical processes in an aquifer system.</title>
        <authorList>
            <person name="Anantharaman K."/>
            <person name="Brown C.T."/>
            <person name="Hug L.A."/>
            <person name="Sharon I."/>
            <person name="Castelle C.J."/>
            <person name="Probst A.J."/>
            <person name="Thomas B.C."/>
            <person name="Singh A."/>
            <person name="Wilkins M.J."/>
            <person name="Karaoz U."/>
            <person name="Brodie E.L."/>
            <person name="Williams K.H."/>
            <person name="Hubbard S.S."/>
            <person name="Banfield J.F."/>
        </authorList>
    </citation>
    <scope>NUCLEOTIDE SEQUENCE [LARGE SCALE GENOMIC DNA]</scope>
</reference>
<organism evidence="1 2">
    <name type="scientific">Candidatus Taylorbacteria bacterium RIFCSPLOWO2_01_FULL_45_15b</name>
    <dbReference type="NCBI Taxonomy" id="1802319"/>
    <lineage>
        <taxon>Bacteria</taxon>
        <taxon>Candidatus Tayloriibacteriota</taxon>
    </lineage>
</organism>
<gene>
    <name evidence="1" type="ORF">A2928_00445</name>
</gene>
<evidence type="ECO:0000313" key="1">
    <source>
        <dbReference type="EMBL" id="OHA32148.1"/>
    </source>
</evidence>
<accession>A0A1G2N7Q6</accession>
<dbReference type="EMBL" id="MHRX01000052">
    <property type="protein sequence ID" value="OHA32148.1"/>
    <property type="molecule type" value="Genomic_DNA"/>
</dbReference>
<comment type="caution">
    <text evidence="1">The sequence shown here is derived from an EMBL/GenBank/DDBJ whole genome shotgun (WGS) entry which is preliminary data.</text>
</comment>
<name>A0A1G2N7Q6_9BACT</name>
<sequence>MHTTTLDKIVSGDLNIFKCFTWTGRRRKNGAVRLIKCEKRFAKRAFRRAAKASVLRGDEDAIIVARRCWWD</sequence>